<dbReference type="AlphaFoldDB" id="A0A242K3W0"/>
<name>A0A242K3W0_9ENTE</name>
<dbReference type="Proteomes" id="UP000195141">
    <property type="component" value="Chromosome"/>
</dbReference>
<evidence type="ECO:0000313" key="3">
    <source>
        <dbReference type="Proteomes" id="UP000195141"/>
    </source>
</evidence>
<evidence type="ECO:0000313" key="1">
    <source>
        <dbReference type="EMBL" id="OTP13685.1"/>
    </source>
</evidence>
<dbReference type="InterPro" id="IPR008489">
    <property type="entry name" value="DUF771"/>
</dbReference>
<organism evidence="1">
    <name type="scientific">Candidatus Enterococcus clewellii</name>
    <dbReference type="NCBI Taxonomy" id="1834193"/>
    <lineage>
        <taxon>Bacteria</taxon>
        <taxon>Bacillati</taxon>
        <taxon>Bacillota</taxon>
        <taxon>Bacilli</taxon>
        <taxon>Lactobacillales</taxon>
        <taxon>Enterococcaceae</taxon>
        <taxon>Enterococcus</taxon>
    </lineage>
</organism>
<proteinExistence type="predicted"/>
<dbReference type="EMBL" id="CP147247">
    <property type="protein sequence ID" value="WYJ89923.1"/>
    <property type="molecule type" value="Genomic_DNA"/>
</dbReference>
<evidence type="ECO:0000313" key="2">
    <source>
        <dbReference type="EMBL" id="WYJ89923.1"/>
    </source>
</evidence>
<protein>
    <submittedName>
        <fullName evidence="1">Uncharacterized protein</fullName>
    </submittedName>
</protein>
<keyword evidence="3" id="KW-1185">Reference proteome</keyword>
<reference evidence="2" key="3">
    <citation type="submission" date="2024-03" db="EMBL/GenBank/DDBJ databases">
        <title>The Genome Sequence of Enterococcus sp. DIV0242b.</title>
        <authorList>
            <consortium name="The Broad Institute Genomics Platform"/>
            <consortium name="The Broad Institute Microbial Omics Core"/>
            <consortium name="The Broad Institute Genomic Center for Infectious Diseases"/>
            <person name="Earl A."/>
            <person name="Manson A."/>
            <person name="Gilmore M."/>
            <person name="Schwartman J."/>
            <person name="Shea T."/>
            <person name="Abouelleil A."/>
            <person name="Cao P."/>
            <person name="Chapman S."/>
            <person name="Cusick C."/>
            <person name="Young S."/>
            <person name="Neafsey D."/>
            <person name="Nusbaum C."/>
            <person name="Birren B."/>
        </authorList>
    </citation>
    <scope>NUCLEOTIDE SEQUENCE</scope>
    <source>
        <strain evidence="2">9E7_DIV0242</strain>
    </source>
</reference>
<sequence length="98" mass="11337">MIEELIRKIAREEAANVAVVEPGTELLCRGNLKTMQALLKRGRNFSLEVFWSFRDELDANNNGFVYYPGDSRAGNGYNFDAMKMANWIRENESRIFKK</sequence>
<gene>
    <name evidence="2" type="ORF">A5888_001651</name>
    <name evidence="1" type="ORF">A5888_003163</name>
</gene>
<dbReference type="RefSeq" id="WP_170924847.1">
    <property type="nucleotide sequence ID" value="NZ_CP147247.1"/>
</dbReference>
<accession>A0A242K3W0</accession>
<dbReference type="Pfam" id="PF05595">
    <property type="entry name" value="DUF771"/>
    <property type="match status" value="1"/>
</dbReference>
<dbReference type="EMBL" id="NGMM01000005">
    <property type="protein sequence ID" value="OTP13685.1"/>
    <property type="molecule type" value="Genomic_DNA"/>
</dbReference>
<reference evidence="1" key="1">
    <citation type="submission" date="2017-05" db="EMBL/GenBank/DDBJ databases">
        <title>The Genome Sequence of Enterococcus sp. 9E7_DIV0242.</title>
        <authorList>
            <consortium name="The Broad Institute Genomics Platform"/>
            <consortium name="The Broad Institute Genomic Center for Infectious Diseases"/>
            <person name="Earl A."/>
            <person name="Manson A."/>
            <person name="Schwartman J."/>
            <person name="Gilmore M."/>
            <person name="Abouelleil A."/>
            <person name="Cao P."/>
            <person name="Chapman S."/>
            <person name="Cusick C."/>
            <person name="Shea T."/>
            <person name="Young S."/>
            <person name="Neafsey D."/>
            <person name="Nusbaum C."/>
            <person name="Birren B."/>
        </authorList>
    </citation>
    <scope>NUCLEOTIDE SEQUENCE [LARGE SCALE GENOMIC DNA]</scope>
    <source>
        <strain evidence="1">9E7_DIV0242</strain>
    </source>
</reference>
<reference evidence="2" key="2">
    <citation type="submission" date="2017-05" db="EMBL/GenBank/DDBJ databases">
        <authorList>
            <consortium name="The Broad Institute Genomics Platform"/>
            <consortium name="The Broad Institute Genomic Center for Infectious Diseases"/>
            <person name="Earl A."/>
            <person name="Manson A."/>
            <person name="Schwartman J."/>
            <person name="Gilmore M."/>
            <person name="Abouelleil A."/>
            <person name="Cao P."/>
            <person name="Chapman S."/>
            <person name="Cusick C."/>
            <person name="Shea T."/>
            <person name="Young S."/>
            <person name="Neafsey D."/>
            <person name="Nusbaum C."/>
            <person name="Birren B."/>
        </authorList>
    </citation>
    <scope>NUCLEOTIDE SEQUENCE</scope>
    <source>
        <strain evidence="2">9E7_DIV0242</strain>
    </source>
</reference>